<dbReference type="PANTHER" id="PTHR42887:SF2">
    <property type="entry name" value="OS12G0638800 PROTEIN"/>
    <property type="match status" value="1"/>
</dbReference>
<reference evidence="6" key="1">
    <citation type="submission" date="2020-08" db="EMBL/GenBank/DDBJ databases">
        <title>Genome public.</title>
        <authorList>
            <person name="Liu C."/>
            <person name="Sun Q."/>
        </authorList>
    </citation>
    <scope>NUCLEOTIDE SEQUENCE</scope>
    <source>
        <strain evidence="6">NSJ-32</strain>
    </source>
</reference>
<dbReference type="InterPro" id="IPR004792">
    <property type="entry name" value="BaiN-like"/>
</dbReference>
<dbReference type="Proteomes" id="UP000657006">
    <property type="component" value="Unassembled WGS sequence"/>
</dbReference>
<feature type="domain" description="RsdA/BaiN/AoA(So)-like Rossmann fold-like" evidence="4">
    <location>
        <begin position="3"/>
        <end position="400"/>
    </location>
</feature>
<evidence type="ECO:0000313" key="6">
    <source>
        <dbReference type="EMBL" id="MBC8544044.1"/>
    </source>
</evidence>
<dbReference type="PRINTS" id="PR00411">
    <property type="entry name" value="PNDRDTASEI"/>
</dbReference>
<dbReference type="Gene3D" id="1.10.8.260">
    <property type="entry name" value="HI0933 insert domain-like"/>
    <property type="match status" value="1"/>
</dbReference>
<evidence type="ECO:0000256" key="1">
    <source>
        <dbReference type="ARBA" id="ARBA00001974"/>
    </source>
</evidence>
<keyword evidence="3" id="KW-0274">FAD</keyword>
<name>A0A926DUQ1_9FIRM</name>
<dbReference type="Gene3D" id="3.50.50.60">
    <property type="entry name" value="FAD/NAD(P)-binding domain"/>
    <property type="match status" value="1"/>
</dbReference>
<evidence type="ECO:0000256" key="2">
    <source>
        <dbReference type="ARBA" id="ARBA00022630"/>
    </source>
</evidence>
<evidence type="ECO:0000256" key="3">
    <source>
        <dbReference type="ARBA" id="ARBA00022827"/>
    </source>
</evidence>
<dbReference type="InterPro" id="IPR023166">
    <property type="entry name" value="BaiN-like_dom_sf"/>
</dbReference>
<comment type="caution">
    <text evidence="6">The sequence shown here is derived from an EMBL/GenBank/DDBJ whole genome shotgun (WGS) entry which is preliminary data.</text>
</comment>
<dbReference type="PANTHER" id="PTHR42887">
    <property type="entry name" value="OS12G0638800 PROTEIN"/>
    <property type="match status" value="1"/>
</dbReference>
<keyword evidence="2" id="KW-0285">Flavoprotein</keyword>
<dbReference type="NCBIfam" id="TIGR00275">
    <property type="entry name" value="aminoacetone oxidase family FAD-binding enzyme"/>
    <property type="match status" value="1"/>
</dbReference>
<dbReference type="SUPFAM" id="SSF160996">
    <property type="entry name" value="HI0933 insert domain-like"/>
    <property type="match status" value="1"/>
</dbReference>
<dbReference type="InterPro" id="IPR055178">
    <property type="entry name" value="RsdA/BaiN/AoA(So)-like_dom"/>
</dbReference>
<dbReference type="InterPro" id="IPR057661">
    <property type="entry name" value="RsdA/BaiN/AoA(So)_Rossmann"/>
</dbReference>
<accession>A0A926DUQ1</accession>
<dbReference type="InterPro" id="IPR036188">
    <property type="entry name" value="FAD/NAD-bd_sf"/>
</dbReference>
<organism evidence="6 7">
    <name type="scientific">Bianquea renquensis</name>
    <dbReference type="NCBI Taxonomy" id="2763661"/>
    <lineage>
        <taxon>Bacteria</taxon>
        <taxon>Bacillati</taxon>
        <taxon>Bacillota</taxon>
        <taxon>Clostridia</taxon>
        <taxon>Eubacteriales</taxon>
        <taxon>Bianqueaceae</taxon>
        <taxon>Bianquea</taxon>
    </lineage>
</organism>
<dbReference type="Gene3D" id="2.40.30.10">
    <property type="entry name" value="Translation factors"/>
    <property type="match status" value="1"/>
</dbReference>
<protein>
    <submittedName>
        <fullName evidence="6">NAD(P)/FAD-dependent oxidoreductase</fullName>
    </submittedName>
</protein>
<comment type="cofactor">
    <cofactor evidence="1">
        <name>FAD</name>
        <dbReference type="ChEBI" id="CHEBI:57692"/>
    </cofactor>
</comment>
<dbReference type="AlphaFoldDB" id="A0A926DUQ1"/>
<gene>
    <name evidence="6" type="ORF">H8730_10845</name>
</gene>
<keyword evidence="7" id="KW-1185">Reference proteome</keyword>
<dbReference type="Pfam" id="PF22780">
    <property type="entry name" value="HI0933_like_1st"/>
    <property type="match status" value="1"/>
</dbReference>
<evidence type="ECO:0000313" key="7">
    <source>
        <dbReference type="Proteomes" id="UP000657006"/>
    </source>
</evidence>
<dbReference type="Pfam" id="PF03486">
    <property type="entry name" value="HI0933_like"/>
    <property type="match status" value="1"/>
</dbReference>
<sequence length="408" mass="44279">MEDVTVIGAGASGLTAAINSARHGAKVLLIEKMDRVGKKLLATGNGRCNISNVKVSLSRYHGTCTHLLKSVMADYGGDATRRFFAEIGIEYRREEDRLYPYSLQASSVLDVLRYEVARQGVQCVTGCMVKDIIPGDSFSIQTSEGLFQSHRVILAAGGKASSKLGSAGEGYEIARKLGIRVSRLFPALVKLRCESPYLKRLAGVKVEQGVASVWVGQKMLRQEEGEILFTPDGLSGPPILQLSRCAAQGLAEKKEVLIILDLFPAMEEEQLFQMLKGRTQRLSYKTVEESFNGLLHKKLTPVLLAYTGLDGTRESGTLSNRELWILVKQMKGMKFPVTATGPWQEAQVTAGGIVAGEVTGTLEAKRYPGLFFSGEVLDIDGDCGGFNLQWAWSSGLLAGRNAAISIAK</sequence>
<proteinExistence type="predicted"/>
<dbReference type="EMBL" id="JACRSQ010000015">
    <property type="protein sequence ID" value="MBC8544044.1"/>
    <property type="molecule type" value="Genomic_DNA"/>
</dbReference>
<feature type="domain" description="RsdA/BaiN/AoA(So)-like insert" evidence="5">
    <location>
        <begin position="186"/>
        <end position="348"/>
    </location>
</feature>
<dbReference type="SUPFAM" id="SSF51905">
    <property type="entry name" value="FAD/NAD(P)-binding domain"/>
    <property type="match status" value="1"/>
</dbReference>
<evidence type="ECO:0000259" key="4">
    <source>
        <dbReference type="Pfam" id="PF03486"/>
    </source>
</evidence>
<evidence type="ECO:0000259" key="5">
    <source>
        <dbReference type="Pfam" id="PF22780"/>
    </source>
</evidence>
<dbReference type="RefSeq" id="WP_177715927.1">
    <property type="nucleotide sequence ID" value="NZ_JACRSQ010000015.1"/>
</dbReference>